<sequence length="206" mass="23551">MSQSQAIKASVLIVRPPYITPQLSPFKDAYFQYNRLLTNALSSKFFVDFYYQQGSLSQRYFKQREHLRQLQEWGYSNYPDEQLTQPDLDVTENKRDSDDSLTSITRRGDRSVSLVLKDGSLPTAAVQPGESLDEAALRAAYTQLGRDIDLWLVSKLPIAVNKDKEGVDNYILLSYILNGKPAIEVDYPVKQEIRLPNNFVDLLPIQ</sequence>
<dbReference type="Proteomes" id="UP000310189">
    <property type="component" value="Unassembled WGS sequence"/>
</dbReference>
<evidence type="ECO:0000313" key="3">
    <source>
        <dbReference type="Proteomes" id="UP000310189"/>
    </source>
</evidence>
<dbReference type="PANTHER" id="PTHR13124:SF12">
    <property type="entry name" value="LARGE RIBOSOMAL SUBUNIT PROTEIN ML46"/>
    <property type="match status" value="1"/>
</dbReference>
<dbReference type="Gene3D" id="3.90.79.10">
    <property type="entry name" value="Nucleoside Triphosphate Pyrophosphohydrolase"/>
    <property type="match status" value="1"/>
</dbReference>
<dbReference type="Pfam" id="PF11788">
    <property type="entry name" value="MRP-L46"/>
    <property type="match status" value="1"/>
</dbReference>
<dbReference type="GO" id="GO:0003735">
    <property type="term" value="F:structural constituent of ribosome"/>
    <property type="evidence" value="ECO:0007669"/>
    <property type="project" value="InterPro"/>
</dbReference>
<comment type="caution">
    <text evidence="2">The sequence shown here is derived from an EMBL/GenBank/DDBJ whole genome shotgun (WGS) entry which is preliminary data.</text>
</comment>
<proteinExistence type="predicted"/>
<feature type="domain" description="Large ribosomal subunit protein mL46 N-terminal" evidence="1">
    <location>
        <begin position="6"/>
        <end position="69"/>
    </location>
</feature>
<evidence type="ECO:0000313" key="2">
    <source>
        <dbReference type="EMBL" id="TIA90565.1"/>
    </source>
</evidence>
<accession>A0A4T0FRI7</accession>
<organism evidence="2 3">
    <name type="scientific">Wallemia hederae</name>
    <dbReference type="NCBI Taxonomy" id="1540922"/>
    <lineage>
        <taxon>Eukaryota</taxon>
        <taxon>Fungi</taxon>
        <taxon>Dikarya</taxon>
        <taxon>Basidiomycota</taxon>
        <taxon>Wallemiomycotina</taxon>
        <taxon>Wallemiomycetes</taxon>
        <taxon>Wallemiales</taxon>
        <taxon>Wallemiaceae</taxon>
        <taxon>Wallemia</taxon>
    </lineage>
</organism>
<reference evidence="2 3" key="1">
    <citation type="submission" date="2019-03" db="EMBL/GenBank/DDBJ databases">
        <title>Sequencing 23 genomes of Wallemia ichthyophaga.</title>
        <authorList>
            <person name="Gostincar C."/>
        </authorList>
    </citation>
    <scope>NUCLEOTIDE SEQUENCE [LARGE SCALE GENOMIC DNA]</scope>
    <source>
        <strain evidence="2 3">EXF-5753</strain>
    </source>
</reference>
<gene>
    <name evidence="2" type="ORF">E3P99_01502</name>
</gene>
<keyword evidence="3" id="KW-1185">Reference proteome</keyword>
<dbReference type="PANTHER" id="PTHR13124">
    <property type="entry name" value="39S RIBOSOMAL PROTEIN L46, MITOCHONDRIAL PRECURSOR-RELATED"/>
    <property type="match status" value="1"/>
</dbReference>
<evidence type="ECO:0000259" key="1">
    <source>
        <dbReference type="Pfam" id="PF11788"/>
    </source>
</evidence>
<dbReference type="InterPro" id="IPR021757">
    <property type="entry name" value="Ribosomal_mL46_N"/>
</dbReference>
<dbReference type="AlphaFoldDB" id="A0A4T0FRI7"/>
<dbReference type="InterPro" id="IPR040008">
    <property type="entry name" value="Ribosomal_mL46"/>
</dbReference>
<protein>
    <recommendedName>
        <fullName evidence="1">Large ribosomal subunit protein mL46 N-terminal domain-containing protein</fullName>
    </recommendedName>
</protein>
<dbReference type="OrthoDB" id="414075at2759"/>
<name>A0A4T0FRI7_9BASI</name>
<dbReference type="GO" id="GO:0005762">
    <property type="term" value="C:mitochondrial large ribosomal subunit"/>
    <property type="evidence" value="ECO:0007669"/>
    <property type="project" value="TreeGrafter"/>
</dbReference>
<dbReference type="EMBL" id="SPNW01000018">
    <property type="protein sequence ID" value="TIA90565.1"/>
    <property type="molecule type" value="Genomic_DNA"/>
</dbReference>